<sequence>MPSVRNYFSFRLTAFVIKKTDTLEEMILRNNWVSKEVIFNFNGDNNFVKFNLALKLREINFRLDAQQIKKLSDKSTLSFFPIDNCEIILDKKGLQLIYDGIIPFFSKKYYHKLLEQQQRQQKQKNISFLWRSFGFKEVKKHEVKK</sequence>
<protein>
    <submittedName>
        <fullName evidence="1">Uncharacterized protein</fullName>
    </submittedName>
</protein>
<dbReference type="Proteomes" id="UP000001491">
    <property type="component" value="Chromosome"/>
</dbReference>
<organism evidence="1 2">
    <name type="scientific">Mesomycoplasma conjunctivae (strain ATCC 25834 / NCTC 10147 / HRC/581)</name>
    <name type="common">Mycoplasma conjunctivae</name>
    <dbReference type="NCBI Taxonomy" id="572263"/>
    <lineage>
        <taxon>Bacteria</taxon>
        <taxon>Bacillati</taxon>
        <taxon>Mycoplasmatota</taxon>
        <taxon>Mycoplasmoidales</taxon>
        <taxon>Metamycoplasmataceae</taxon>
        <taxon>Mesomycoplasma</taxon>
    </lineage>
</organism>
<evidence type="ECO:0000313" key="2">
    <source>
        <dbReference type="Proteomes" id="UP000001491"/>
    </source>
</evidence>
<dbReference type="NCBIfam" id="NF045754">
    <property type="entry name" value="MPN499"/>
    <property type="match status" value="1"/>
</dbReference>
<name>C5J662_MESCH</name>
<dbReference type="EMBL" id="FM864216">
    <property type="protein sequence ID" value="CAT04954.1"/>
    <property type="molecule type" value="Genomic_DNA"/>
</dbReference>
<dbReference type="HOGENOM" id="CLU_1641823_0_0_14"/>
<dbReference type="KEGG" id="mco:MCJ_002630"/>
<reference evidence="2" key="1">
    <citation type="journal article" date="2009" name="BMC Bioinformatics">
        <title>The Mycoplasma conjunctivae genome sequencing, annotation and analysis.</title>
        <authorList>
            <person name="Calderon-Copete S.P."/>
            <person name="Wigger G."/>
            <person name="Wunderlin C."/>
            <person name="Schmidheini T."/>
            <person name="Frey J."/>
            <person name="Quail M.A."/>
            <person name="Falquet L."/>
        </authorList>
    </citation>
    <scope>NUCLEOTIDE SEQUENCE [LARGE SCALE GENOMIC DNA]</scope>
    <source>
        <strain evidence="2">ATCC 25834 / NCTC 10147 / HRC/581</strain>
    </source>
</reference>
<accession>C5J662</accession>
<keyword evidence="2" id="KW-1185">Reference proteome</keyword>
<dbReference type="AlphaFoldDB" id="C5J662"/>
<dbReference type="eggNOG" id="ENOG5032ES3">
    <property type="taxonomic scope" value="Bacteria"/>
</dbReference>
<gene>
    <name evidence="1" type="ordered locus">MCJ_002630</name>
</gene>
<proteinExistence type="predicted"/>
<dbReference type="InterPro" id="IPR054961">
    <property type="entry name" value="MPN499"/>
</dbReference>
<evidence type="ECO:0000313" key="1">
    <source>
        <dbReference type="EMBL" id="CAT04954.1"/>
    </source>
</evidence>